<organism evidence="1 2">
    <name type="scientific">Rhodoferax antarcticus ANT.BR</name>
    <dbReference type="NCBI Taxonomy" id="1111071"/>
    <lineage>
        <taxon>Bacteria</taxon>
        <taxon>Pseudomonadati</taxon>
        <taxon>Pseudomonadota</taxon>
        <taxon>Betaproteobacteria</taxon>
        <taxon>Burkholderiales</taxon>
        <taxon>Comamonadaceae</taxon>
        <taxon>Rhodoferax</taxon>
    </lineage>
</organism>
<name>A0A1Q8YIK7_9BURK</name>
<evidence type="ECO:0000313" key="1">
    <source>
        <dbReference type="EMBL" id="OLP07793.1"/>
    </source>
</evidence>
<evidence type="ECO:0008006" key="3">
    <source>
        <dbReference type="Google" id="ProtNLM"/>
    </source>
</evidence>
<sequence>MKSLTISESFKEAIGARTVKSAFFSTYCFEPDFFELDVVPLLLGGPALSTDETIRYHQLQSLMSFGRGRFAVAYDVDVFNPTFAAKLEIDYLPVRVPAACQHAKIAVLEVLDEQDNVAIILAAGSFNLTKAGWWTNIEVGHWIELSKENAPLNVLIPLRAALDYFQTTQPVPAIEALQARLSEWKTGPRSEVCSFYFSGAGKVRNSFPDFLNAVDRGPVEIVSPFFAEEGDNTEMVKFLISFKKVSLFLPTDDTGAATMTHPVYQDLSKLVQWCDWNADLAQRFSLRKNEELERKLHAKIYSGKNWLFIGSVNLSYMAMYRNVEAGFLLTGRSELKLLTPLKEEAQKFSAKDPVEAAKHNSEVAMPPIQLTYDWLTHELEMLSPETGRLTLYDAQGQKIGQYPLTAQATSKFTVASLSAQLKHSALVAATWNSPDGASSDKRNLLVSQRQIYCRPNSLPELDVQDLLRIFQNMNSAVRMAMITSLVEKQARRSKEGLTSNEFLSPLPSTEDRSNFFSEFSEVNGAFWNLRKKLGQAQSAGRTNELAYYLDGQQPDSLRGLANSLGATDDGSQISLIVRYLTLLSMDEILTLYPPKSNNLKREVLELIGQTEQNEEFDALPNKFEFLAWIKDKFTMPVIQVATSPTQQVSSDEQA</sequence>
<dbReference type="EMBL" id="MSYM01000007">
    <property type="protein sequence ID" value="OLP07793.1"/>
    <property type="molecule type" value="Genomic_DNA"/>
</dbReference>
<evidence type="ECO:0000313" key="2">
    <source>
        <dbReference type="Proteomes" id="UP000185911"/>
    </source>
</evidence>
<dbReference type="STRING" id="81479.RA876_18345"/>
<protein>
    <recommendedName>
        <fullName evidence="3">PLD phosphodiesterase domain-containing protein</fullName>
    </recommendedName>
</protein>
<dbReference type="Proteomes" id="UP000185911">
    <property type="component" value="Unassembled WGS sequence"/>
</dbReference>
<dbReference type="Gene3D" id="3.30.870.10">
    <property type="entry name" value="Endonuclease Chain A"/>
    <property type="match status" value="1"/>
</dbReference>
<dbReference type="SUPFAM" id="SSF56024">
    <property type="entry name" value="Phospholipase D/nuclease"/>
    <property type="match status" value="1"/>
</dbReference>
<keyword evidence="2" id="KW-1185">Reference proteome</keyword>
<reference evidence="1 2" key="1">
    <citation type="submission" date="2017-01" db="EMBL/GenBank/DDBJ databases">
        <title>Genome sequence of Rhodoferax antarcticus ANT.BR, a psychrophilic purple nonsulfur bacterium from an Antarctic microbial mat.</title>
        <authorList>
            <person name="Baker J."/>
            <person name="Riester C."/>
            <person name="Skinner B."/>
            <person name="Newell A."/>
            <person name="Swingley W."/>
            <person name="Madigan M."/>
            <person name="Jung D."/>
            <person name="Asao M."/>
            <person name="Chen M."/>
            <person name="Loughlin P."/>
            <person name="Pan H."/>
            <person name="Lin S."/>
            <person name="Li N."/>
            <person name="Shaw J."/>
            <person name="Prado M."/>
            <person name="Sherman C."/>
            <person name="Li X."/>
            <person name="Tang J."/>
            <person name="Blankenship R."/>
            <person name="Zhao T."/>
            <person name="Touchman J."/>
            <person name="Sattley M."/>
        </authorList>
    </citation>
    <scope>NUCLEOTIDE SEQUENCE [LARGE SCALE GENOMIC DNA]</scope>
    <source>
        <strain evidence="1 2">ANT.BR</strain>
    </source>
</reference>
<dbReference type="RefSeq" id="WP_075585430.1">
    <property type="nucleotide sequence ID" value="NZ_MSYM01000007.1"/>
</dbReference>
<gene>
    <name evidence="1" type="ORF">BLL52_0889</name>
</gene>
<accession>A0A1Q8YIK7</accession>
<dbReference type="AlphaFoldDB" id="A0A1Q8YIK7"/>
<comment type="caution">
    <text evidence="1">The sequence shown here is derived from an EMBL/GenBank/DDBJ whole genome shotgun (WGS) entry which is preliminary data.</text>
</comment>
<proteinExistence type="predicted"/>